<dbReference type="Proteomes" id="UP000799302">
    <property type="component" value="Unassembled WGS sequence"/>
</dbReference>
<dbReference type="AlphaFoldDB" id="A0A6A6U0Z1"/>
<reference evidence="2" key="1">
    <citation type="journal article" date="2020" name="Stud. Mycol.">
        <title>101 Dothideomycetes genomes: a test case for predicting lifestyles and emergence of pathogens.</title>
        <authorList>
            <person name="Haridas S."/>
            <person name="Albert R."/>
            <person name="Binder M."/>
            <person name="Bloem J."/>
            <person name="Labutti K."/>
            <person name="Salamov A."/>
            <person name="Andreopoulos B."/>
            <person name="Baker S."/>
            <person name="Barry K."/>
            <person name="Bills G."/>
            <person name="Bluhm B."/>
            <person name="Cannon C."/>
            <person name="Castanera R."/>
            <person name="Culley D."/>
            <person name="Daum C."/>
            <person name="Ezra D."/>
            <person name="Gonzalez J."/>
            <person name="Henrissat B."/>
            <person name="Kuo A."/>
            <person name="Liang C."/>
            <person name="Lipzen A."/>
            <person name="Lutzoni F."/>
            <person name="Magnuson J."/>
            <person name="Mondo S."/>
            <person name="Nolan M."/>
            <person name="Ohm R."/>
            <person name="Pangilinan J."/>
            <person name="Park H.-J."/>
            <person name="Ramirez L."/>
            <person name="Alfaro M."/>
            <person name="Sun H."/>
            <person name="Tritt A."/>
            <person name="Yoshinaga Y."/>
            <person name="Zwiers L.-H."/>
            <person name="Turgeon B."/>
            <person name="Goodwin S."/>
            <person name="Spatafora J."/>
            <person name="Crous P."/>
            <person name="Grigoriev I."/>
        </authorList>
    </citation>
    <scope>NUCLEOTIDE SEQUENCE</scope>
    <source>
        <strain evidence="2">CBS 115976</strain>
    </source>
</reference>
<dbReference type="PROSITE" id="PS50287">
    <property type="entry name" value="SRCR_2"/>
    <property type="match status" value="1"/>
</dbReference>
<feature type="domain" description="SRCR" evidence="1">
    <location>
        <begin position="58"/>
        <end position="101"/>
    </location>
</feature>
<accession>A0A6A6U0Z1</accession>
<gene>
    <name evidence="2" type="ORF">BT63DRAFT_45628</name>
</gene>
<dbReference type="EMBL" id="MU004239">
    <property type="protein sequence ID" value="KAF2665975.1"/>
    <property type="molecule type" value="Genomic_DNA"/>
</dbReference>
<keyword evidence="3" id="KW-1185">Reference proteome</keyword>
<organism evidence="2 3">
    <name type="scientific">Microthyrium microscopicum</name>
    <dbReference type="NCBI Taxonomy" id="703497"/>
    <lineage>
        <taxon>Eukaryota</taxon>
        <taxon>Fungi</taxon>
        <taxon>Dikarya</taxon>
        <taxon>Ascomycota</taxon>
        <taxon>Pezizomycotina</taxon>
        <taxon>Dothideomycetes</taxon>
        <taxon>Dothideomycetes incertae sedis</taxon>
        <taxon>Microthyriales</taxon>
        <taxon>Microthyriaceae</taxon>
        <taxon>Microthyrium</taxon>
    </lineage>
</organism>
<protein>
    <recommendedName>
        <fullName evidence="1">SRCR domain-containing protein</fullName>
    </recommendedName>
</protein>
<dbReference type="InterPro" id="IPR001190">
    <property type="entry name" value="SRCR"/>
</dbReference>
<evidence type="ECO:0000313" key="2">
    <source>
        <dbReference type="EMBL" id="KAF2665975.1"/>
    </source>
</evidence>
<proteinExistence type="predicted"/>
<sequence>MYEYERSKLHFSDTICPSGSIYGVYDPRRNMGGNSNSRETLFHGISASQIYLPARCKIRLHSGSFFGRLSISLVSEDLVFYWKPLYESLWLSRNDGIMPCR</sequence>
<dbReference type="GO" id="GO:0016020">
    <property type="term" value="C:membrane"/>
    <property type="evidence" value="ECO:0007669"/>
    <property type="project" value="InterPro"/>
</dbReference>
<evidence type="ECO:0000259" key="1">
    <source>
        <dbReference type="PROSITE" id="PS50287"/>
    </source>
</evidence>
<evidence type="ECO:0000313" key="3">
    <source>
        <dbReference type="Proteomes" id="UP000799302"/>
    </source>
</evidence>
<name>A0A6A6U0Z1_9PEZI</name>